<dbReference type="PROSITE" id="PS51767">
    <property type="entry name" value="PEPTIDASE_A1"/>
    <property type="match status" value="1"/>
</dbReference>
<dbReference type="InterPro" id="IPR021109">
    <property type="entry name" value="Peptidase_aspartic_dom_sf"/>
</dbReference>
<comment type="similarity">
    <text evidence="1">Belongs to the peptidase A1 family.</text>
</comment>
<evidence type="ECO:0000256" key="2">
    <source>
        <dbReference type="PIRSR" id="PIRSR601461-1"/>
    </source>
</evidence>
<dbReference type="Gene3D" id="2.40.70.10">
    <property type="entry name" value="Acid Proteases"/>
    <property type="match status" value="2"/>
</dbReference>
<feature type="active site" evidence="2">
    <location>
        <position position="298"/>
    </location>
</feature>
<protein>
    <submittedName>
        <fullName evidence="5">Acid protease</fullName>
    </submittedName>
</protein>
<evidence type="ECO:0000313" key="6">
    <source>
        <dbReference type="Proteomes" id="UP000250043"/>
    </source>
</evidence>
<accession>A0A8E2J4S6</accession>
<evidence type="ECO:0000256" key="3">
    <source>
        <dbReference type="SAM" id="Phobius"/>
    </source>
</evidence>
<proteinExistence type="inferred from homology"/>
<dbReference type="InterPro" id="IPR034164">
    <property type="entry name" value="Pepsin-like_dom"/>
</dbReference>
<dbReference type="PRINTS" id="PR00792">
    <property type="entry name" value="PEPSIN"/>
</dbReference>
<dbReference type="Pfam" id="PF00026">
    <property type="entry name" value="Asp"/>
    <property type="match status" value="1"/>
</dbReference>
<feature type="active site" evidence="2">
    <location>
        <position position="104"/>
    </location>
</feature>
<evidence type="ECO:0000259" key="4">
    <source>
        <dbReference type="PROSITE" id="PS51767"/>
    </source>
</evidence>
<dbReference type="Proteomes" id="UP000250043">
    <property type="component" value="Unassembled WGS sequence"/>
</dbReference>
<dbReference type="PANTHER" id="PTHR47966">
    <property type="entry name" value="BETA-SITE APP-CLEAVING ENZYME, ISOFORM A-RELATED"/>
    <property type="match status" value="1"/>
</dbReference>
<dbReference type="EMBL" id="KV722342">
    <property type="protein sequence ID" value="OCH94610.1"/>
    <property type="molecule type" value="Genomic_DNA"/>
</dbReference>
<keyword evidence="3" id="KW-1133">Transmembrane helix</keyword>
<gene>
    <name evidence="5" type="ORF">OBBRIDRAFT_789086</name>
</gene>
<keyword evidence="3" id="KW-0472">Membrane</keyword>
<keyword evidence="5" id="KW-0378">Hydrolase</keyword>
<dbReference type="PANTHER" id="PTHR47966:SF51">
    <property type="entry name" value="BETA-SITE APP-CLEAVING ENZYME, ISOFORM A-RELATED"/>
    <property type="match status" value="1"/>
</dbReference>
<dbReference type="AlphaFoldDB" id="A0A8E2J4S6"/>
<feature type="domain" description="Peptidase A1" evidence="4">
    <location>
        <begin position="88"/>
        <end position="408"/>
    </location>
</feature>
<keyword evidence="5" id="KW-0645">Protease</keyword>
<keyword evidence="3" id="KW-0812">Transmembrane</keyword>
<dbReference type="GO" id="GO:0006508">
    <property type="term" value="P:proteolysis"/>
    <property type="evidence" value="ECO:0007669"/>
    <property type="project" value="UniProtKB-KW"/>
</dbReference>
<dbReference type="InterPro" id="IPR001461">
    <property type="entry name" value="Aspartic_peptidase_A1"/>
</dbReference>
<sequence length="543" mass="57714">MRCRRIRECSRLNERYHSLPTKFDGCQRPSGNILSGGEDIRGAGFSIPFRRELGRRDPAHSTSVNFTASTTSGTSGDFQFGNLDGIIYVGTVVVDGQSFEVQLDTGSSDLWLDTTNVQFSSNVTGTEYNTSVQYLDTTEAAGPILLGPVQFGDFVVQNQAFLSAPGTNATTDGDRGLFGIGPPSLSQITQTLDGTSIDGYTLLDNIFGLYPDEPNFMSILLSRGDEGLTSGGIFSIGEYPSQLPEIGDAPKFPLIGNDSWTTAMDGVIINGYFLSGGAQPADLQEDNPPDGQVSALLDTGTALALAPPPYVHAMYSGIPGAQFDKSQQRWFVPCDSKVNVSMVWGQNGYPVHPIDTVIVWSVENGSPICAGAFTSSYESGVDFLLGDTFLRNVLAVFDFGYLARVGDTQPFVQLLSVTDTDQAFAEYDSMNNVRIAQALNGSLDLSGGSSGSSNTSAAVVDAAISNPSSSNDGSSIDLSGLTRNTYIIMGLLGGVILLLFGIMVSVCKSSRAKGGYRPVVDPLSKPYESYSESYSTPYGDGGH</sequence>
<dbReference type="GO" id="GO:0004190">
    <property type="term" value="F:aspartic-type endopeptidase activity"/>
    <property type="evidence" value="ECO:0007669"/>
    <property type="project" value="InterPro"/>
</dbReference>
<evidence type="ECO:0000256" key="1">
    <source>
        <dbReference type="ARBA" id="ARBA00007447"/>
    </source>
</evidence>
<keyword evidence="6" id="KW-1185">Reference proteome</keyword>
<dbReference type="OrthoDB" id="771136at2759"/>
<organism evidence="5 6">
    <name type="scientific">Obba rivulosa</name>
    <dbReference type="NCBI Taxonomy" id="1052685"/>
    <lineage>
        <taxon>Eukaryota</taxon>
        <taxon>Fungi</taxon>
        <taxon>Dikarya</taxon>
        <taxon>Basidiomycota</taxon>
        <taxon>Agaricomycotina</taxon>
        <taxon>Agaricomycetes</taxon>
        <taxon>Polyporales</taxon>
        <taxon>Gelatoporiaceae</taxon>
        <taxon>Obba</taxon>
    </lineage>
</organism>
<evidence type="ECO:0000313" key="5">
    <source>
        <dbReference type="EMBL" id="OCH94610.1"/>
    </source>
</evidence>
<feature type="transmembrane region" description="Helical" evidence="3">
    <location>
        <begin position="486"/>
        <end position="507"/>
    </location>
</feature>
<reference evidence="5 6" key="1">
    <citation type="submission" date="2016-07" db="EMBL/GenBank/DDBJ databases">
        <title>Draft genome of the white-rot fungus Obba rivulosa 3A-2.</title>
        <authorList>
            <consortium name="DOE Joint Genome Institute"/>
            <person name="Miettinen O."/>
            <person name="Riley R."/>
            <person name="Acob R."/>
            <person name="Barry K."/>
            <person name="Cullen D."/>
            <person name="De Vries R."/>
            <person name="Hainaut M."/>
            <person name="Hatakka A."/>
            <person name="Henrissat B."/>
            <person name="Hilden K."/>
            <person name="Kuo R."/>
            <person name="Labutti K."/>
            <person name="Lipzen A."/>
            <person name="Makela M.R."/>
            <person name="Sandor L."/>
            <person name="Spatafora J.W."/>
            <person name="Grigoriev I.V."/>
            <person name="Hibbett D.S."/>
        </authorList>
    </citation>
    <scope>NUCLEOTIDE SEQUENCE [LARGE SCALE GENOMIC DNA]</scope>
    <source>
        <strain evidence="5 6">3A-2</strain>
    </source>
</reference>
<name>A0A8E2J4S6_9APHY</name>
<dbReference type="InterPro" id="IPR033121">
    <property type="entry name" value="PEPTIDASE_A1"/>
</dbReference>
<dbReference type="CDD" id="cd05471">
    <property type="entry name" value="pepsin_like"/>
    <property type="match status" value="1"/>
</dbReference>
<dbReference type="SUPFAM" id="SSF50630">
    <property type="entry name" value="Acid proteases"/>
    <property type="match status" value="1"/>
</dbReference>